<dbReference type="PROSITE" id="PS51257">
    <property type="entry name" value="PROKAR_LIPOPROTEIN"/>
    <property type="match status" value="1"/>
</dbReference>
<sequence length="192" mass="21371">MSTRGRCRALLCAALGLAGCHTWATYPQLDRPRDEIASLEGYFREYLIYSGEIFISAVDGERMAGFPWAARRAEFAPGDHWIEFTDARAIAYSAPQSVCVLQYRFEAGHAYRFKAHSRATDVPWFDRRSPYRGTVVLVDESAGTPSEVVVTTLCADGGGSFCYRKEHCSPHPDLRCLPTADFDIGMCGFPPD</sequence>
<dbReference type="Proteomes" id="UP000663570">
    <property type="component" value="Chromosome"/>
</dbReference>
<proteinExistence type="predicted"/>
<keyword evidence="3" id="KW-1185">Reference proteome</keyword>
<feature type="chain" id="PRO_5045501939" description="Lipoprotein" evidence="1">
    <location>
        <begin position="25"/>
        <end position="192"/>
    </location>
</feature>
<evidence type="ECO:0000256" key="1">
    <source>
        <dbReference type="SAM" id="SignalP"/>
    </source>
</evidence>
<dbReference type="RefSeq" id="WP_206254358.1">
    <property type="nucleotide sequence ID" value="NZ_CP071060.1"/>
</dbReference>
<keyword evidence="1" id="KW-0732">Signal</keyword>
<gene>
    <name evidence="2" type="ORF">JY500_20120</name>
</gene>
<dbReference type="EMBL" id="CP071060">
    <property type="protein sequence ID" value="QSI76736.1"/>
    <property type="molecule type" value="Genomic_DNA"/>
</dbReference>
<organism evidence="2 3">
    <name type="scientific">Niveibacterium microcysteis</name>
    <dbReference type="NCBI Taxonomy" id="2811415"/>
    <lineage>
        <taxon>Bacteria</taxon>
        <taxon>Pseudomonadati</taxon>
        <taxon>Pseudomonadota</taxon>
        <taxon>Betaproteobacteria</taxon>
        <taxon>Rhodocyclales</taxon>
        <taxon>Rhodocyclaceae</taxon>
        <taxon>Niveibacterium</taxon>
    </lineage>
</organism>
<evidence type="ECO:0000313" key="3">
    <source>
        <dbReference type="Proteomes" id="UP000663570"/>
    </source>
</evidence>
<evidence type="ECO:0008006" key="4">
    <source>
        <dbReference type="Google" id="ProtNLM"/>
    </source>
</evidence>
<feature type="signal peptide" evidence="1">
    <location>
        <begin position="1"/>
        <end position="24"/>
    </location>
</feature>
<reference evidence="2 3" key="1">
    <citation type="submission" date="2021-02" db="EMBL/GenBank/DDBJ databases">
        <title>Niveibacterium changnyeongensis HC41.</title>
        <authorList>
            <person name="Kang M."/>
        </authorList>
    </citation>
    <scope>NUCLEOTIDE SEQUENCE [LARGE SCALE GENOMIC DNA]</scope>
    <source>
        <strain evidence="2 3">HC41</strain>
    </source>
</reference>
<evidence type="ECO:0000313" key="2">
    <source>
        <dbReference type="EMBL" id="QSI76736.1"/>
    </source>
</evidence>
<protein>
    <recommendedName>
        <fullName evidence="4">Lipoprotein</fullName>
    </recommendedName>
</protein>
<accession>A0ABX7M5M0</accession>
<name>A0ABX7M5M0_9RHOO</name>